<dbReference type="Pfam" id="PF00432">
    <property type="entry name" value="Prenyltrans"/>
    <property type="match status" value="1"/>
</dbReference>
<dbReference type="SUPFAM" id="SSF48239">
    <property type="entry name" value="Terpenoid cyclases/Protein prenyltransferases"/>
    <property type="match status" value="1"/>
</dbReference>
<accession>A0A1S8WGE7</accession>
<dbReference type="EMBL" id="KV907350">
    <property type="protein sequence ID" value="OON13515.1"/>
    <property type="molecule type" value="Genomic_DNA"/>
</dbReference>
<evidence type="ECO:0000256" key="5">
    <source>
        <dbReference type="ARBA" id="ARBA00022723"/>
    </source>
</evidence>
<dbReference type="InterPro" id="IPR001330">
    <property type="entry name" value="Prenyltrans"/>
</dbReference>
<evidence type="ECO:0000256" key="8">
    <source>
        <dbReference type="ARBA" id="ARBA00030816"/>
    </source>
</evidence>
<dbReference type="PANTHER" id="PTHR11774:SF11">
    <property type="entry name" value="GERANYLGERANYL TRANSFERASE TYPE-2 SUBUNIT BETA"/>
    <property type="match status" value="1"/>
</dbReference>
<sequence>MLFGETYLSNENCSIDLQMAHPVLDMRLDESMPRELILRRHADFLSAYEKNDDCTLDYLKLSGVFWTLTALDLLGELHNIDREAVLNLVVSCQQADGGLSPAPRHDSHLLSTLSGIQILALFGRMDMLNVDGATRFILSLQNRSLTKEVIFRLALGVIKGA</sequence>
<organism evidence="11 12">
    <name type="scientific">Opisthorchis viverrini</name>
    <name type="common">Southeast Asian liver fluke</name>
    <dbReference type="NCBI Taxonomy" id="6198"/>
    <lineage>
        <taxon>Eukaryota</taxon>
        <taxon>Metazoa</taxon>
        <taxon>Spiralia</taxon>
        <taxon>Lophotrochozoa</taxon>
        <taxon>Platyhelminthes</taxon>
        <taxon>Trematoda</taxon>
        <taxon>Digenea</taxon>
        <taxon>Opisthorchiida</taxon>
        <taxon>Opisthorchiata</taxon>
        <taxon>Opisthorchiidae</taxon>
        <taxon>Opisthorchis</taxon>
    </lineage>
</organism>
<dbReference type="InterPro" id="IPR045089">
    <property type="entry name" value="PGGT1B-like"/>
</dbReference>
<dbReference type="Gene3D" id="1.50.10.20">
    <property type="match status" value="1"/>
</dbReference>
<keyword evidence="12" id="KW-1185">Reference proteome</keyword>
<keyword evidence="7" id="KW-0862">Zinc</keyword>
<evidence type="ECO:0000256" key="2">
    <source>
        <dbReference type="ARBA" id="ARBA00010497"/>
    </source>
</evidence>
<keyword evidence="3" id="KW-0637">Prenyltransferase</keyword>
<keyword evidence="6" id="KW-0677">Repeat</keyword>
<dbReference type="AlphaFoldDB" id="A0A1S8WGE7"/>
<keyword evidence="5" id="KW-0479">Metal-binding</keyword>
<dbReference type="InterPro" id="IPR008930">
    <property type="entry name" value="Terpenoid_cyclase/PrenylTrfase"/>
</dbReference>
<proteinExistence type="inferred from homology"/>
<evidence type="ECO:0000256" key="4">
    <source>
        <dbReference type="ARBA" id="ARBA00022679"/>
    </source>
</evidence>
<feature type="domain" description="Prenyltransferase alpha-alpha toroid" evidence="10">
    <location>
        <begin position="40"/>
        <end position="143"/>
    </location>
</feature>
<evidence type="ECO:0000256" key="3">
    <source>
        <dbReference type="ARBA" id="ARBA00022602"/>
    </source>
</evidence>
<protein>
    <recommendedName>
        <fullName evidence="8">Geranylgeranyl transferase type II subunit beta</fullName>
    </recommendedName>
    <alternativeName>
        <fullName evidence="9">Type II protein geranyl-geranyltransferase subunit beta</fullName>
    </alternativeName>
</protein>
<dbReference type="Proteomes" id="UP000243686">
    <property type="component" value="Unassembled WGS sequence"/>
</dbReference>
<reference evidence="11 12" key="1">
    <citation type="submission" date="2015-03" db="EMBL/GenBank/DDBJ databases">
        <title>Draft genome of the nematode, Opisthorchis viverrini.</title>
        <authorList>
            <person name="Mitreva M."/>
        </authorList>
    </citation>
    <scope>NUCLEOTIDE SEQUENCE [LARGE SCALE GENOMIC DNA]</scope>
    <source>
        <strain evidence="11">Khon Kaen</strain>
    </source>
</reference>
<evidence type="ECO:0000313" key="11">
    <source>
        <dbReference type="EMBL" id="OON13515.1"/>
    </source>
</evidence>
<evidence type="ECO:0000256" key="7">
    <source>
        <dbReference type="ARBA" id="ARBA00022833"/>
    </source>
</evidence>
<evidence type="ECO:0000313" key="12">
    <source>
        <dbReference type="Proteomes" id="UP000243686"/>
    </source>
</evidence>
<dbReference type="GO" id="GO:0005968">
    <property type="term" value="C:Rab-protein geranylgeranyltransferase complex"/>
    <property type="evidence" value="ECO:0007669"/>
    <property type="project" value="TreeGrafter"/>
</dbReference>
<gene>
    <name evidence="11" type="ORF">X801_10714</name>
</gene>
<dbReference type="GO" id="GO:0004663">
    <property type="term" value="F:Rab geranylgeranyltransferase activity"/>
    <property type="evidence" value="ECO:0007669"/>
    <property type="project" value="TreeGrafter"/>
</dbReference>
<comment type="cofactor">
    <cofactor evidence="1">
        <name>Zn(2+)</name>
        <dbReference type="ChEBI" id="CHEBI:29105"/>
    </cofactor>
</comment>
<evidence type="ECO:0000256" key="1">
    <source>
        <dbReference type="ARBA" id="ARBA00001947"/>
    </source>
</evidence>
<evidence type="ECO:0000259" key="10">
    <source>
        <dbReference type="Pfam" id="PF00432"/>
    </source>
</evidence>
<dbReference type="GO" id="GO:0046872">
    <property type="term" value="F:metal ion binding"/>
    <property type="evidence" value="ECO:0007669"/>
    <property type="project" value="UniProtKB-KW"/>
</dbReference>
<comment type="similarity">
    <text evidence="2">Belongs to the protein prenyltransferase subunit beta family.</text>
</comment>
<dbReference type="PANTHER" id="PTHR11774">
    <property type="entry name" value="GERANYLGERANYL TRANSFERASE TYPE BETA SUBUNIT"/>
    <property type="match status" value="1"/>
</dbReference>
<evidence type="ECO:0000256" key="9">
    <source>
        <dbReference type="ARBA" id="ARBA00032766"/>
    </source>
</evidence>
<name>A0A1S8WGE7_OPIVI</name>
<keyword evidence="4 11" id="KW-0808">Transferase</keyword>
<evidence type="ECO:0000256" key="6">
    <source>
        <dbReference type="ARBA" id="ARBA00022737"/>
    </source>
</evidence>